<reference evidence="4" key="2">
    <citation type="submission" date="2020-09" db="EMBL/GenBank/DDBJ databases">
        <authorList>
            <person name="Sun Q."/>
            <person name="Kim S."/>
        </authorList>
    </citation>
    <scope>NUCLEOTIDE SEQUENCE</scope>
    <source>
        <strain evidence="4">KCTC 22169</strain>
    </source>
</reference>
<comment type="caution">
    <text evidence="4">The sequence shown here is derived from an EMBL/GenBank/DDBJ whole genome shotgun (WGS) entry which is preliminary data.</text>
</comment>
<dbReference type="RefSeq" id="WP_189607265.1">
    <property type="nucleotide sequence ID" value="NZ_BMXR01000002.1"/>
</dbReference>
<evidence type="ECO:0000259" key="3">
    <source>
        <dbReference type="Pfam" id="PF13505"/>
    </source>
</evidence>
<name>A0A918K3K6_9GAMM</name>
<dbReference type="EMBL" id="BMXR01000002">
    <property type="protein sequence ID" value="GGX44107.1"/>
    <property type="molecule type" value="Genomic_DNA"/>
</dbReference>
<dbReference type="InterPro" id="IPR027385">
    <property type="entry name" value="Beta-barrel_OMP"/>
</dbReference>
<evidence type="ECO:0000256" key="2">
    <source>
        <dbReference type="SAM" id="SignalP"/>
    </source>
</evidence>
<evidence type="ECO:0000313" key="4">
    <source>
        <dbReference type="EMBL" id="GGX44107.1"/>
    </source>
</evidence>
<dbReference type="InterPro" id="IPR011250">
    <property type="entry name" value="OMP/PagP_B-barrel"/>
</dbReference>
<feature type="chain" id="PRO_5037618375" evidence="2">
    <location>
        <begin position="31"/>
        <end position="201"/>
    </location>
</feature>
<reference evidence="4" key="1">
    <citation type="journal article" date="2014" name="Int. J. Syst. Evol. Microbiol.">
        <title>Complete genome sequence of Corynebacterium casei LMG S-19264T (=DSM 44701T), isolated from a smear-ripened cheese.</title>
        <authorList>
            <consortium name="US DOE Joint Genome Institute (JGI-PGF)"/>
            <person name="Walter F."/>
            <person name="Albersmeier A."/>
            <person name="Kalinowski J."/>
            <person name="Ruckert C."/>
        </authorList>
    </citation>
    <scope>NUCLEOTIDE SEQUENCE</scope>
    <source>
        <strain evidence="4">KCTC 22169</strain>
    </source>
</reference>
<dbReference type="SUPFAM" id="SSF56925">
    <property type="entry name" value="OMPA-like"/>
    <property type="match status" value="1"/>
</dbReference>
<dbReference type="Proteomes" id="UP000626148">
    <property type="component" value="Unassembled WGS sequence"/>
</dbReference>
<organism evidence="4 5">
    <name type="scientific">Saccharospirillum salsuginis</name>
    <dbReference type="NCBI Taxonomy" id="418750"/>
    <lineage>
        <taxon>Bacteria</taxon>
        <taxon>Pseudomonadati</taxon>
        <taxon>Pseudomonadota</taxon>
        <taxon>Gammaproteobacteria</taxon>
        <taxon>Oceanospirillales</taxon>
        <taxon>Saccharospirillaceae</taxon>
        <taxon>Saccharospirillum</taxon>
    </lineage>
</organism>
<keyword evidence="1 2" id="KW-0732">Signal</keyword>
<dbReference type="Pfam" id="PF13505">
    <property type="entry name" value="OMP_b-brl"/>
    <property type="match status" value="1"/>
</dbReference>
<feature type="domain" description="Outer membrane protein beta-barrel" evidence="3">
    <location>
        <begin position="19"/>
        <end position="201"/>
    </location>
</feature>
<evidence type="ECO:0000313" key="5">
    <source>
        <dbReference type="Proteomes" id="UP000626148"/>
    </source>
</evidence>
<protein>
    <submittedName>
        <fullName evidence="4">Membrane protein</fullName>
    </submittedName>
</protein>
<gene>
    <name evidence="4" type="ORF">GCM10007392_08610</name>
</gene>
<keyword evidence="5" id="KW-1185">Reference proteome</keyword>
<feature type="signal peptide" evidence="2">
    <location>
        <begin position="1"/>
        <end position="30"/>
    </location>
</feature>
<sequence>MTSFNREVFCTLSVVSISAAAIVYSGSAMAESGNSMRDHLEPHAYVGASYGFFRSRGGEFEDEDDVWGANAGVMLNQYLGVEGSYENFGRYGNDNASAEVDGFGVSAIGSIPVMENLNLYGKFGKFYSNVDVEVGSYENTYEDDQFFYGAGAEIAVSDPLRLTVEYDRYKVGVNEDDDLPEDFENSDNDVDTLKAGARYRF</sequence>
<proteinExistence type="predicted"/>
<dbReference type="AlphaFoldDB" id="A0A918K3K6"/>
<dbReference type="Gene3D" id="2.40.160.20">
    <property type="match status" value="1"/>
</dbReference>
<evidence type="ECO:0000256" key="1">
    <source>
        <dbReference type="ARBA" id="ARBA00022729"/>
    </source>
</evidence>
<accession>A0A918K3K6</accession>